<feature type="transmembrane region" description="Helical" evidence="2">
    <location>
        <begin position="246"/>
        <end position="266"/>
    </location>
</feature>
<proteinExistence type="predicted"/>
<dbReference type="Proteomes" id="UP001159427">
    <property type="component" value="Unassembled WGS sequence"/>
</dbReference>
<evidence type="ECO:0000313" key="3">
    <source>
        <dbReference type="EMBL" id="CAH3162770.1"/>
    </source>
</evidence>
<dbReference type="InterPro" id="IPR029370">
    <property type="entry name" value="TMEM117"/>
</dbReference>
<sequence>MQFCKDILGAVVKQQSLPFWLLVFDVASISMINFIEQTEKVKHKVRIQKKNGRYYFQHPYARLFVAYFVIFCNFLIYAEDPVSHSRANCTIPVVGNDFAFVTYRYPPGGWSVLKVLMWLAAIVVGLLVGKFFFHKLVFNRWLKLTMFKRDSGTWMVMFLSTLLSLFIFSFIYNGFLRAGGDELSLYKITTYLGIQNDNFMKAAGLGTWMGDFVTAWMVTDMMLQDKLYPHWNVWLRKIWKTGWTRIYMFWIVLIVATAIVATGIITDFVRWDTLNRDFVSTNELSRAFLASFILVMDLLIVMQDWEFPNFQGNMDIKLPGVDTASFYFRLPRFCKKENWHVHITGKWFNYGIIMLVIILDLNMWKNQIFYDPFTFGQYTDSEGYIYSVQDQSFLNTANQTMLSYDWRSQNINPTTNKSYFKTDPRMNSKYLNFALALKGIAFIPSIVAFLTFGTLIWRYGREEFVVEKVIDNVHNIEGTDGIVIEDVEIHEKVEKESAQQNDEVTSGTVSQQNKGRPTSELPSDQDDGTPVLKSVQMVSNM</sequence>
<feature type="compositionally biased region" description="Polar residues" evidence="1">
    <location>
        <begin position="498"/>
        <end position="522"/>
    </location>
</feature>
<feature type="transmembrane region" description="Helical" evidence="2">
    <location>
        <begin position="347"/>
        <end position="364"/>
    </location>
</feature>
<evidence type="ECO:0000256" key="2">
    <source>
        <dbReference type="SAM" id="Phobius"/>
    </source>
</evidence>
<feature type="transmembrane region" description="Helical" evidence="2">
    <location>
        <begin position="287"/>
        <end position="305"/>
    </location>
</feature>
<keyword evidence="4" id="KW-1185">Reference proteome</keyword>
<dbReference type="PANTHER" id="PTHR31226">
    <property type="entry name" value="TRANSMEMBRANE PROTEIN 117"/>
    <property type="match status" value="1"/>
</dbReference>
<name>A0ABN8QE51_9CNID</name>
<dbReference type="EMBL" id="CALNXI010001272">
    <property type="protein sequence ID" value="CAH3162770.1"/>
    <property type="molecule type" value="Genomic_DNA"/>
</dbReference>
<accession>A0ABN8QE51</accession>
<comment type="caution">
    <text evidence="3">The sequence shown here is derived from an EMBL/GenBank/DDBJ whole genome shotgun (WGS) entry which is preliminary data.</text>
</comment>
<evidence type="ECO:0008006" key="5">
    <source>
        <dbReference type="Google" id="ProtNLM"/>
    </source>
</evidence>
<feature type="transmembrane region" description="Helical" evidence="2">
    <location>
        <begin position="115"/>
        <end position="133"/>
    </location>
</feature>
<keyword evidence="2" id="KW-0472">Membrane</keyword>
<reference evidence="3 4" key="1">
    <citation type="submission" date="2022-05" db="EMBL/GenBank/DDBJ databases">
        <authorList>
            <consortium name="Genoscope - CEA"/>
            <person name="William W."/>
        </authorList>
    </citation>
    <scope>NUCLEOTIDE SEQUENCE [LARGE SCALE GENOMIC DNA]</scope>
</reference>
<protein>
    <recommendedName>
        <fullName evidence="5">Transmembrane protein 117</fullName>
    </recommendedName>
</protein>
<feature type="region of interest" description="Disordered" evidence="1">
    <location>
        <begin position="494"/>
        <end position="541"/>
    </location>
</feature>
<evidence type="ECO:0000256" key="1">
    <source>
        <dbReference type="SAM" id="MobiDB-lite"/>
    </source>
</evidence>
<dbReference type="Pfam" id="PF15113">
    <property type="entry name" value="TMEM117"/>
    <property type="match status" value="1"/>
</dbReference>
<organism evidence="3 4">
    <name type="scientific">Porites evermanni</name>
    <dbReference type="NCBI Taxonomy" id="104178"/>
    <lineage>
        <taxon>Eukaryota</taxon>
        <taxon>Metazoa</taxon>
        <taxon>Cnidaria</taxon>
        <taxon>Anthozoa</taxon>
        <taxon>Hexacorallia</taxon>
        <taxon>Scleractinia</taxon>
        <taxon>Fungiina</taxon>
        <taxon>Poritidae</taxon>
        <taxon>Porites</taxon>
    </lineage>
</organism>
<keyword evidence="2" id="KW-1133">Transmembrane helix</keyword>
<evidence type="ECO:0000313" key="4">
    <source>
        <dbReference type="Proteomes" id="UP001159427"/>
    </source>
</evidence>
<feature type="transmembrane region" description="Helical" evidence="2">
    <location>
        <begin position="154"/>
        <end position="175"/>
    </location>
</feature>
<feature type="transmembrane region" description="Helical" evidence="2">
    <location>
        <begin position="17"/>
        <end position="38"/>
    </location>
</feature>
<feature type="transmembrane region" description="Helical" evidence="2">
    <location>
        <begin position="435"/>
        <end position="457"/>
    </location>
</feature>
<feature type="transmembrane region" description="Helical" evidence="2">
    <location>
        <begin position="59"/>
        <end position="78"/>
    </location>
</feature>
<dbReference type="PANTHER" id="PTHR31226:SF1">
    <property type="entry name" value="TRANSMEMBRANE PROTEIN 117"/>
    <property type="match status" value="1"/>
</dbReference>
<gene>
    <name evidence="3" type="ORF">PEVE_00004387</name>
</gene>
<keyword evidence="2" id="KW-0812">Transmembrane</keyword>